<protein>
    <submittedName>
        <fullName evidence="1">Uncharacterized protein</fullName>
    </submittedName>
</protein>
<proteinExistence type="predicted"/>
<organism evidence="1">
    <name type="scientific">Salix viminalis</name>
    <name type="common">Common osier</name>
    <name type="synonym">Basket willow</name>
    <dbReference type="NCBI Taxonomy" id="40686"/>
    <lineage>
        <taxon>Eukaryota</taxon>
        <taxon>Viridiplantae</taxon>
        <taxon>Streptophyta</taxon>
        <taxon>Embryophyta</taxon>
        <taxon>Tracheophyta</taxon>
        <taxon>Spermatophyta</taxon>
        <taxon>Magnoliopsida</taxon>
        <taxon>eudicotyledons</taxon>
        <taxon>Gunneridae</taxon>
        <taxon>Pentapetalae</taxon>
        <taxon>rosids</taxon>
        <taxon>fabids</taxon>
        <taxon>Malpighiales</taxon>
        <taxon>Salicaceae</taxon>
        <taxon>Saliceae</taxon>
        <taxon>Salix</taxon>
    </lineage>
</organism>
<evidence type="ECO:0000313" key="1">
    <source>
        <dbReference type="EMBL" id="VFU34103.1"/>
    </source>
</evidence>
<accession>A0A6N2LF66</accession>
<gene>
    <name evidence="1" type="ORF">SVIM_LOCUS161953</name>
</gene>
<dbReference type="AlphaFoldDB" id="A0A6N2LF66"/>
<name>A0A6N2LF66_SALVM</name>
<sequence>MPLQCNAMRSLDETASLFNVDNDAVKRTIDDDPEFLNRLILILEAHDIPNCMSRFAWFLTKQIVADSVLQTVCSRVVSFIKIILHLANGLQGPKVGYMGEHFVEIRVFCGGKARKGVGSIENKDQKALTAMVQRVEDHIHSASPDIDGIMGFTCCQDFS</sequence>
<dbReference type="EMBL" id="CAADRP010001001">
    <property type="protein sequence ID" value="VFU34103.1"/>
    <property type="molecule type" value="Genomic_DNA"/>
</dbReference>
<reference evidence="1" key="1">
    <citation type="submission" date="2019-03" db="EMBL/GenBank/DDBJ databases">
        <authorList>
            <person name="Mank J."/>
            <person name="Almeida P."/>
        </authorList>
    </citation>
    <scope>NUCLEOTIDE SEQUENCE</scope>
    <source>
        <strain evidence="1">78183</strain>
    </source>
</reference>